<dbReference type="AlphaFoldDB" id="A0A0S4RVH0"/>
<dbReference type="SUPFAM" id="SSF46785">
    <property type="entry name" value="Winged helix' DNA-binding domain"/>
    <property type="match status" value="1"/>
</dbReference>
<gene>
    <name evidence="6" type="primary">selB</name>
    <name evidence="6" type="ORF">ERS686654_00869</name>
</gene>
<dbReference type="InterPro" id="IPR015191">
    <property type="entry name" value="SelB_WHD4"/>
</dbReference>
<sequence>MNNLIIGTAGHIDHGKTALIKALNGFDGDETKEEKERGITVNLSFSNLSNASSNIAFIDVPGHESLIKTMIGGAFGFDAAMLVVASNEGLKPQSKEHIAVLNLLNVKNIILVITKCDLTNALAQQKVQSEVKEFIKDYKNLSIYETFFVSIKDPSSIEELKNYLFTLNPKKHDETALFRYYIDRVFSLKGHGVIVTGSVLTGSVKLSDKLLNLDINEMFSVRSLEVHAQNKDIAFAPNRVALNLSGNNTHKLEKGQILSKKGFWRGFFEADCFVNTSISHGSELLFCVGTKQVNAKVLHLKDGFYTFKFDKKMFLQFDELFILLKEGRVIGGGRVLNPVNEPLKKEQKIALLDALKEKDFLSAFARLTNIHKHGFGLISSVQRFGLNQEDALSLAKNLNDVFVDIKNGCIYGKTAFKDVMEFVNFIILKNPNALFSSSSINLKLNWASQELIQKVLNELEAKEIIQKNGGIYTKFGADFDKLSLSLEDKIYDILKEQNITPEAPYNIYDKLDIDRTLGDLALKKLTKAKKVVRLEHNLFIEENALSNIMQNLRNIIKKEGFANITNVKANLGLSRKYALAYLEYLDNFKDITKFENDRVFV</sequence>
<protein>
    <submittedName>
        <fullName evidence="6">Selenocysteine-specific translation elongation factor</fullName>
    </submittedName>
</protein>
<dbReference type="RefSeq" id="WP_104066335.1">
    <property type="nucleotide sequence ID" value="NZ_FAUU01000001.1"/>
</dbReference>
<evidence type="ECO:0000256" key="2">
    <source>
        <dbReference type="ARBA" id="ARBA00022490"/>
    </source>
</evidence>
<dbReference type="PANTHER" id="PTHR43721">
    <property type="entry name" value="ELONGATION FACTOR TU-RELATED"/>
    <property type="match status" value="1"/>
</dbReference>
<proteinExistence type="predicted"/>
<evidence type="ECO:0000256" key="1">
    <source>
        <dbReference type="ARBA" id="ARBA00004496"/>
    </source>
</evidence>
<dbReference type="GO" id="GO:0003746">
    <property type="term" value="F:translation elongation factor activity"/>
    <property type="evidence" value="ECO:0007669"/>
    <property type="project" value="UniProtKB-KW"/>
</dbReference>
<dbReference type="Gene3D" id="1.10.10.10">
    <property type="entry name" value="Winged helix-like DNA-binding domain superfamily/Winged helix DNA-binding domain"/>
    <property type="match status" value="1"/>
</dbReference>
<reference evidence="6 7" key="1">
    <citation type="submission" date="2015-11" db="EMBL/GenBank/DDBJ databases">
        <authorList>
            <consortium name="Pathogen Informatics"/>
        </authorList>
    </citation>
    <scope>NUCLEOTIDE SEQUENCE [LARGE SCALE GENOMIC DNA]</scope>
    <source>
        <strain evidence="6 7">006A-0059</strain>
    </source>
</reference>
<dbReference type="CDD" id="cd03696">
    <property type="entry name" value="SelB_II"/>
    <property type="match status" value="1"/>
</dbReference>
<dbReference type="GO" id="GO:0005525">
    <property type="term" value="F:GTP binding"/>
    <property type="evidence" value="ECO:0007669"/>
    <property type="project" value="UniProtKB-KW"/>
</dbReference>
<evidence type="ECO:0000256" key="4">
    <source>
        <dbReference type="ARBA" id="ARBA00023134"/>
    </source>
</evidence>
<dbReference type="InterPro" id="IPR027417">
    <property type="entry name" value="P-loop_NTPase"/>
</dbReference>
<dbReference type="InterPro" id="IPR036390">
    <property type="entry name" value="WH_DNA-bd_sf"/>
</dbReference>
<dbReference type="PANTHER" id="PTHR43721:SF11">
    <property type="entry name" value="SELENOCYSTEINE-SPECIFIC ELONGATION FACTOR"/>
    <property type="match status" value="1"/>
</dbReference>
<dbReference type="InterPro" id="IPR036388">
    <property type="entry name" value="WH-like_DNA-bd_sf"/>
</dbReference>
<dbReference type="Pfam" id="PF09107">
    <property type="entry name" value="WHD_3rd_SelB"/>
    <property type="match status" value="1"/>
</dbReference>
<dbReference type="Pfam" id="PF00009">
    <property type="entry name" value="GTP_EFTU"/>
    <property type="match status" value="1"/>
</dbReference>
<dbReference type="Gene3D" id="2.40.30.10">
    <property type="entry name" value="Translation factors"/>
    <property type="match status" value="1"/>
</dbReference>
<accession>A0A0S4RVH0</accession>
<dbReference type="InterPro" id="IPR005225">
    <property type="entry name" value="Small_GTP-bd"/>
</dbReference>
<keyword evidence="2" id="KW-0963">Cytoplasm</keyword>
<keyword evidence="3" id="KW-0648">Protein biosynthesis</keyword>
<dbReference type="InterPro" id="IPR000795">
    <property type="entry name" value="T_Tr_GTP-bd_dom"/>
</dbReference>
<dbReference type="NCBIfam" id="TIGR00231">
    <property type="entry name" value="small_GTP"/>
    <property type="match status" value="1"/>
</dbReference>
<dbReference type="Gene3D" id="3.40.50.300">
    <property type="entry name" value="P-loop containing nucleotide triphosphate hydrolases"/>
    <property type="match status" value="1"/>
</dbReference>
<dbReference type="InterPro" id="IPR050055">
    <property type="entry name" value="EF-Tu_GTPase"/>
</dbReference>
<dbReference type="InterPro" id="IPR009000">
    <property type="entry name" value="Transl_B-barrel_sf"/>
</dbReference>
<dbReference type="GO" id="GO:0001514">
    <property type="term" value="P:selenocysteine incorporation"/>
    <property type="evidence" value="ECO:0007669"/>
    <property type="project" value="InterPro"/>
</dbReference>
<evidence type="ECO:0000259" key="5">
    <source>
        <dbReference type="PROSITE" id="PS51722"/>
    </source>
</evidence>
<dbReference type="SUPFAM" id="SSF52540">
    <property type="entry name" value="P-loop containing nucleoside triphosphate hydrolases"/>
    <property type="match status" value="1"/>
</dbReference>
<comment type="caution">
    <text evidence="6">The sequence shown here is derived from an EMBL/GenBank/DDBJ whole genome shotgun (WGS) entry which is preliminary data.</text>
</comment>
<dbReference type="CDD" id="cd04171">
    <property type="entry name" value="SelB"/>
    <property type="match status" value="1"/>
</dbReference>
<evidence type="ECO:0000313" key="7">
    <source>
        <dbReference type="Proteomes" id="UP000052237"/>
    </source>
</evidence>
<dbReference type="NCBIfam" id="TIGR00475">
    <property type="entry name" value="selB"/>
    <property type="match status" value="1"/>
</dbReference>
<feature type="domain" description="Tr-type G" evidence="5">
    <location>
        <begin position="1"/>
        <end position="177"/>
    </location>
</feature>
<evidence type="ECO:0000313" key="6">
    <source>
        <dbReference type="EMBL" id="CUU77543.1"/>
    </source>
</evidence>
<name>A0A0S4RVH0_CAMHY</name>
<evidence type="ECO:0000256" key="3">
    <source>
        <dbReference type="ARBA" id="ARBA00022917"/>
    </source>
</evidence>
<keyword evidence="4" id="KW-0342">GTP-binding</keyword>
<dbReference type="InterPro" id="IPR004535">
    <property type="entry name" value="Transl_elong_SelB"/>
</dbReference>
<dbReference type="SUPFAM" id="SSF50447">
    <property type="entry name" value="Translation proteins"/>
    <property type="match status" value="1"/>
</dbReference>
<dbReference type="EMBL" id="FAVB01000002">
    <property type="protein sequence ID" value="CUU77543.1"/>
    <property type="molecule type" value="Genomic_DNA"/>
</dbReference>
<keyword evidence="4" id="KW-0547">Nucleotide-binding</keyword>
<dbReference type="PROSITE" id="PS51722">
    <property type="entry name" value="G_TR_2"/>
    <property type="match status" value="1"/>
</dbReference>
<dbReference type="GO" id="GO:0005737">
    <property type="term" value="C:cytoplasm"/>
    <property type="evidence" value="ECO:0007669"/>
    <property type="project" value="UniProtKB-SubCell"/>
</dbReference>
<comment type="subcellular location">
    <subcellularLocation>
        <location evidence="1">Cytoplasm</location>
    </subcellularLocation>
</comment>
<dbReference type="GO" id="GO:0003924">
    <property type="term" value="F:GTPase activity"/>
    <property type="evidence" value="ECO:0007669"/>
    <property type="project" value="InterPro"/>
</dbReference>
<dbReference type="GO" id="GO:0003723">
    <property type="term" value="F:RNA binding"/>
    <property type="evidence" value="ECO:0007669"/>
    <property type="project" value="InterPro"/>
</dbReference>
<organism evidence="6 7">
    <name type="scientific">Campylobacter hyointestinalis subsp. hyointestinalis</name>
    <dbReference type="NCBI Taxonomy" id="91352"/>
    <lineage>
        <taxon>Bacteria</taxon>
        <taxon>Pseudomonadati</taxon>
        <taxon>Campylobacterota</taxon>
        <taxon>Epsilonproteobacteria</taxon>
        <taxon>Campylobacterales</taxon>
        <taxon>Campylobacteraceae</taxon>
        <taxon>Campylobacter</taxon>
    </lineage>
</organism>
<keyword evidence="6" id="KW-0251">Elongation factor</keyword>
<keyword evidence="7" id="KW-1185">Reference proteome</keyword>
<dbReference type="Proteomes" id="UP000052237">
    <property type="component" value="Unassembled WGS sequence"/>
</dbReference>